<keyword evidence="2" id="KW-1185">Reference proteome</keyword>
<organism evidence="1 2">
    <name type="scientific">Gymnopilus junonius</name>
    <name type="common">Spectacular rustgill mushroom</name>
    <name type="synonym">Gymnopilus spectabilis subsp. junonius</name>
    <dbReference type="NCBI Taxonomy" id="109634"/>
    <lineage>
        <taxon>Eukaryota</taxon>
        <taxon>Fungi</taxon>
        <taxon>Dikarya</taxon>
        <taxon>Basidiomycota</taxon>
        <taxon>Agaricomycotina</taxon>
        <taxon>Agaricomycetes</taxon>
        <taxon>Agaricomycetidae</taxon>
        <taxon>Agaricales</taxon>
        <taxon>Agaricineae</taxon>
        <taxon>Hymenogastraceae</taxon>
        <taxon>Gymnopilus</taxon>
    </lineage>
</organism>
<sequence>MDRKSFWYIHDLIQDDPIFKSTGKRPQQPPKYQLATFLSHVGSDSAIKTAAIMSIAEGTVYEYCPRVCQALLKMKPEFLAWPGTEQREFLSNEMSKFGFPGCLGSGES</sequence>
<accession>A0A9P5N990</accession>
<reference evidence="1" key="1">
    <citation type="submission" date="2020-11" db="EMBL/GenBank/DDBJ databases">
        <authorList>
            <consortium name="DOE Joint Genome Institute"/>
            <person name="Ahrendt S."/>
            <person name="Riley R."/>
            <person name="Andreopoulos W."/>
            <person name="LaButti K."/>
            <person name="Pangilinan J."/>
            <person name="Ruiz-duenas F.J."/>
            <person name="Barrasa J.M."/>
            <person name="Sanchez-Garcia M."/>
            <person name="Camarero S."/>
            <person name="Miyauchi S."/>
            <person name="Serrano A."/>
            <person name="Linde D."/>
            <person name="Babiker R."/>
            <person name="Drula E."/>
            <person name="Ayuso-Fernandez I."/>
            <person name="Pacheco R."/>
            <person name="Padilla G."/>
            <person name="Ferreira P."/>
            <person name="Barriuso J."/>
            <person name="Kellner H."/>
            <person name="Castanera R."/>
            <person name="Alfaro M."/>
            <person name="Ramirez L."/>
            <person name="Pisabarro A.G."/>
            <person name="Kuo A."/>
            <person name="Tritt A."/>
            <person name="Lipzen A."/>
            <person name="He G."/>
            <person name="Yan M."/>
            <person name="Ng V."/>
            <person name="Cullen D."/>
            <person name="Martin F."/>
            <person name="Rosso M.-N."/>
            <person name="Henrissat B."/>
            <person name="Hibbett D."/>
            <person name="Martinez A.T."/>
            <person name="Grigoriev I.V."/>
        </authorList>
    </citation>
    <scope>NUCLEOTIDE SEQUENCE</scope>
    <source>
        <strain evidence="1">AH 44721</strain>
    </source>
</reference>
<evidence type="ECO:0000313" key="2">
    <source>
        <dbReference type="Proteomes" id="UP000724874"/>
    </source>
</evidence>
<comment type="caution">
    <text evidence="1">The sequence shown here is derived from an EMBL/GenBank/DDBJ whole genome shotgun (WGS) entry which is preliminary data.</text>
</comment>
<evidence type="ECO:0000313" key="1">
    <source>
        <dbReference type="EMBL" id="KAF8870639.1"/>
    </source>
</evidence>
<dbReference type="Proteomes" id="UP000724874">
    <property type="component" value="Unassembled WGS sequence"/>
</dbReference>
<dbReference type="EMBL" id="JADNYJ010000343">
    <property type="protein sequence ID" value="KAF8870639.1"/>
    <property type="molecule type" value="Genomic_DNA"/>
</dbReference>
<gene>
    <name evidence="1" type="ORF">CPB84DRAFT_1692891</name>
</gene>
<proteinExistence type="predicted"/>
<protein>
    <submittedName>
        <fullName evidence="1">Uncharacterized protein</fullName>
    </submittedName>
</protein>
<dbReference type="OrthoDB" id="3233403at2759"/>
<name>A0A9P5N990_GYMJU</name>
<dbReference type="AlphaFoldDB" id="A0A9P5N990"/>